<dbReference type="Proteomes" id="UP001279734">
    <property type="component" value="Unassembled WGS sequence"/>
</dbReference>
<evidence type="ECO:0000256" key="1">
    <source>
        <dbReference type="SAM" id="MobiDB-lite"/>
    </source>
</evidence>
<name>A0AAD3Y6N3_NEPGR</name>
<organism evidence="2 3">
    <name type="scientific">Nepenthes gracilis</name>
    <name type="common">Slender pitcher plant</name>
    <dbReference type="NCBI Taxonomy" id="150966"/>
    <lineage>
        <taxon>Eukaryota</taxon>
        <taxon>Viridiplantae</taxon>
        <taxon>Streptophyta</taxon>
        <taxon>Embryophyta</taxon>
        <taxon>Tracheophyta</taxon>
        <taxon>Spermatophyta</taxon>
        <taxon>Magnoliopsida</taxon>
        <taxon>eudicotyledons</taxon>
        <taxon>Gunneridae</taxon>
        <taxon>Pentapetalae</taxon>
        <taxon>Caryophyllales</taxon>
        <taxon>Nepenthaceae</taxon>
        <taxon>Nepenthes</taxon>
    </lineage>
</organism>
<accession>A0AAD3Y6N3</accession>
<keyword evidence="3" id="KW-1185">Reference proteome</keyword>
<reference evidence="2" key="1">
    <citation type="submission" date="2023-05" db="EMBL/GenBank/DDBJ databases">
        <title>Nepenthes gracilis genome sequencing.</title>
        <authorList>
            <person name="Fukushima K."/>
        </authorList>
    </citation>
    <scope>NUCLEOTIDE SEQUENCE</scope>
    <source>
        <strain evidence="2">SING2019-196</strain>
    </source>
</reference>
<dbReference type="AlphaFoldDB" id="A0AAD3Y6N3"/>
<evidence type="ECO:0000313" key="2">
    <source>
        <dbReference type="EMBL" id="GMH29430.1"/>
    </source>
</evidence>
<comment type="caution">
    <text evidence="2">The sequence shown here is derived from an EMBL/GenBank/DDBJ whole genome shotgun (WGS) entry which is preliminary data.</text>
</comment>
<dbReference type="EMBL" id="BSYO01000036">
    <property type="protein sequence ID" value="GMH29430.1"/>
    <property type="molecule type" value="Genomic_DNA"/>
</dbReference>
<gene>
    <name evidence="2" type="ORF">Nepgr_031273</name>
</gene>
<proteinExistence type="predicted"/>
<evidence type="ECO:0000313" key="3">
    <source>
        <dbReference type="Proteomes" id="UP001279734"/>
    </source>
</evidence>
<feature type="region of interest" description="Disordered" evidence="1">
    <location>
        <begin position="10"/>
        <end position="113"/>
    </location>
</feature>
<sequence length="113" mass="11452">MKHVKLLQAFAAHKRSKSSRETVGPAQGTKGANPRWRKTMKTCSALNASPGIGGKGGKASPNRGVVAGGSGLFLPSAGGQPIPLRGKSGVVNNAQQRASHGKRTTGATGGPQQ</sequence>
<protein>
    <submittedName>
        <fullName evidence="2">Uncharacterized protein</fullName>
    </submittedName>
</protein>